<dbReference type="PROSITE" id="PS00913">
    <property type="entry name" value="ADH_IRON_1"/>
    <property type="match status" value="1"/>
</dbReference>
<dbReference type="AlphaFoldDB" id="A0A5C5Y534"/>
<organism evidence="4 5">
    <name type="scientific">Crateriforma conspicua</name>
    <dbReference type="NCBI Taxonomy" id="2527996"/>
    <lineage>
        <taxon>Bacteria</taxon>
        <taxon>Pseudomonadati</taxon>
        <taxon>Planctomycetota</taxon>
        <taxon>Planctomycetia</taxon>
        <taxon>Planctomycetales</taxon>
        <taxon>Planctomycetaceae</taxon>
        <taxon>Crateriforma</taxon>
    </lineage>
</organism>
<dbReference type="OrthoDB" id="9804734at2"/>
<dbReference type="CDD" id="cd08182">
    <property type="entry name" value="HEPD"/>
    <property type="match status" value="1"/>
</dbReference>
<dbReference type="EMBL" id="SJPL01000001">
    <property type="protein sequence ID" value="TWT69813.1"/>
    <property type="molecule type" value="Genomic_DNA"/>
</dbReference>
<dbReference type="InterPro" id="IPR035873">
    <property type="entry name" value="PhpC"/>
</dbReference>
<evidence type="ECO:0000256" key="1">
    <source>
        <dbReference type="ARBA" id="ARBA00023002"/>
    </source>
</evidence>
<dbReference type="Gene3D" id="1.20.1090.10">
    <property type="entry name" value="Dehydroquinate synthase-like - alpha domain"/>
    <property type="match status" value="1"/>
</dbReference>
<dbReference type="SUPFAM" id="SSF56796">
    <property type="entry name" value="Dehydroquinate synthase-like"/>
    <property type="match status" value="1"/>
</dbReference>
<dbReference type="GO" id="GO:0046872">
    <property type="term" value="F:metal ion binding"/>
    <property type="evidence" value="ECO:0007669"/>
    <property type="project" value="InterPro"/>
</dbReference>
<gene>
    <name evidence="4" type="primary">phpC</name>
    <name evidence="4" type="ORF">Pan14r_21070</name>
</gene>
<feature type="domain" description="Fe-containing alcohol dehydrogenase-like C-terminal" evidence="3">
    <location>
        <begin position="201"/>
        <end position="397"/>
    </location>
</feature>
<dbReference type="EC" id="1.1.1.309" evidence="4"/>
<evidence type="ECO:0000259" key="2">
    <source>
        <dbReference type="Pfam" id="PF00465"/>
    </source>
</evidence>
<protein>
    <submittedName>
        <fullName evidence="4">Phosphonoacetaldehyde reductase</fullName>
        <ecNumber evidence="4">1.1.1.309</ecNumber>
    </submittedName>
</protein>
<reference evidence="4 5" key="1">
    <citation type="submission" date="2019-02" db="EMBL/GenBank/DDBJ databases">
        <title>Deep-cultivation of Planctomycetes and their phenomic and genomic characterization uncovers novel biology.</title>
        <authorList>
            <person name="Wiegand S."/>
            <person name="Jogler M."/>
            <person name="Boedeker C."/>
            <person name="Pinto D."/>
            <person name="Vollmers J."/>
            <person name="Rivas-Marin E."/>
            <person name="Kohn T."/>
            <person name="Peeters S.H."/>
            <person name="Heuer A."/>
            <person name="Rast P."/>
            <person name="Oberbeckmann S."/>
            <person name="Bunk B."/>
            <person name="Jeske O."/>
            <person name="Meyerdierks A."/>
            <person name="Storesund J.E."/>
            <person name="Kallscheuer N."/>
            <person name="Luecker S."/>
            <person name="Lage O.M."/>
            <person name="Pohl T."/>
            <person name="Merkel B.J."/>
            <person name="Hornburger P."/>
            <person name="Mueller R.-W."/>
            <person name="Bruemmer F."/>
            <person name="Labrenz M."/>
            <person name="Spormann A.M."/>
            <person name="Op Den Camp H."/>
            <person name="Overmann J."/>
            <person name="Amann R."/>
            <person name="Jetten M.S.M."/>
            <person name="Mascher T."/>
            <person name="Medema M.H."/>
            <person name="Devos D.P."/>
            <person name="Kaster A.-K."/>
            <person name="Ovreas L."/>
            <person name="Rohde M."/>
            <person name="Galperin M.Y."/>
            <person name="Jogler C."/>
        </authorList>
    </citation>
    <scope>NUCLEOTIDE SEQUENCE [LARGE SCALE GENOMIC DNA]</scope>
    <source>
        <strain evidence="4 5">Pan14r</strain>
    </source>
</reference>
<feature type="domain" description="Alcohol dehydrogenase iron-type/glycerol dehydrogenase GldA" evidence="2">
    <location>
        <begin position="30"/>
        <end position="189"/>
    </location>
</feature>
<evidence type="ECO:0000313" key="4">
    <source>
        <dbReference type="EMBL" id="TWT69813.1"/>
    </source>
</evidence>
<evidence type="ECO:0000259" key="3">
    <source>
        <dbReference type="Pfam" id="PF25137"/>
    </source>
</evidence>
<sequence length="399" mass="41857">MPIPTSDTLADRLPAEVLRCLDDTGQTYLDSIDRIGSVLKQMHCSRPLVVIDRRAVTASNLSATVEAALADVDCLWFDEFTPNPTSEEALRAANAAAEHRADSVIAIGGGTCLDVAKMAALAGSENADRQSDVCRGGSTESLSPLPLMAAPSTSGTGSEATQFAAIYVDGRKQSISDKRMRPAVVIMDPRLHAAMPASIAACTGMDALSQAIESLWAVGRTEASARYAQAGGRLIAESLVSSVCDADEGSRFKMMWGAHLAGQAINISKTTASHALSYQLTQRFGIAHGHAVALTLGPLAAANATTDATNCNDPRGAEVVCGHVQQATSVLNATPAQMPSVMSDLLRQIGLPNSLSEAGIGENRLAEIAASVDPVRLGNNPRRLDTAELHELLRRAYTA</sequence>
<dbReference type="Proteomes" id="UP000317238">
    <property type="component" value="Unassembled WGS sequence"/>
</dbReference>
<evidence type="ECO:0000313" key="5">
    <source>
        <dbReference type="Proteomes" id="UP000317238"/>
    </source>
</evidence>
<dbReference type="InterPro" id="IPR039697">
    <property type="entry name" value="Alcohol_dehydrogenase_Fe"/>
</dbReference>
<keyword evidence="1 4" id="KW-0560">Oxidoreductase</keyword>
<dbReference type="GO" id="GO:0004022">
    <property type="term" value="F:alcohol dehydrogenase (NAD+) activity"/>
    <property type="evidence" value="ECO:0007669"/>
    <property type="project" value="TreeGrafter"/>
</dbReference>
<accession>A0A5C5Y534</accession>
<dbReference type="Gene3D" id="3.40.50.1970">
    <property type="match status" value="1"/>
</dbReference>
<keyword evidence="5" id="KW-1185">Reference proteome</keyword>
<proteinExistence type="predicted"/>
<dbReference type="InterPro" id="IPR018211">
    <property type="entry name" value="ADH_Fe_CS"/>
</dbReference>
<dbReference type="PANTHER" id="PTHR11496:SF103">
    <property type="entry name" value="DEHYDROGENASE, PUTATIVE-RELATED"/>
    <property type="match status" value="1"/>
</dbReference>
<dbReference type="Pfam" id="PF25137">
    <property type="entry name" value="ADH_Fe_C"/>
    <property type="match status" value="1"/>
</dbReference>
<comment type="caution">
    <text evidence="4">The sequence shown here is derived from an EMBL/GenBank/DDBJ whole genome shotgun (WGS) entry which is preliminary data.</text>
</comment>
<name>A0A5C5Y534_9PLAN</name>
<dbReference type="PANTHER" id="PTHR11496">
    <property type="entry name" value="ALCOHOL DEHYDROGENASE"/>
    <property type="match status" value="1"/>
</dbReference>
<dbReference type="Pfam" id="PF00465">
    <property type="entry name" value="Fe-ADH"/>
    <property type="match status" value="1"/>
</dbReference>
<dbReference type="InterPro" id="IPR001670">
    <property type="entry name" value="ADH_Fe/GldA"/>
</dbReference>
<dbReference type="GO" id="GO:0017000">
    <property type="term" value="P:antibiotic biosynthetic process"/>
    <property type="evidence" value="ECO:0007669"/>
    <property type="project" value="InterPro"/>
</dbReference>
<dbReference type="InterPro" id="IPR056798">
    <property type="entry name" value="ADH_Fe_C"/>
</dbReference>